<comment type="caution">
    <text evidence="14">The sequence shown here is derived from an EMBL/GenBank/DDBJ whole genome shotgun (WGS) entry which is preliminary data.</text>
</comment>
<reference evidence="14 15" key="1">
    <citation type="submission" date="2018-04" db="EMBL/GenBank/DDBJ databases">
        <title>Genomic Encyclopedia of Type Strains, Phase IV (KMG-IV): sequencing the most valuable type-strain genomes for metagenomic binning, comparative biology and taxonomic classification.</title>
        <authorList>
            <person name="Goeker M."/>
        </authorList>
    </citation>
    <scope>NUCLEOTIDE SEQUENCE [LARGE SCALE GENOMIC DNA]</scope>
    <source>
        <strain evidence="14 15">DSM 104150</strain>
    </source>
</reference>
<gene>
    <name evidence="14" type="ORF">C8D93_101335</name>
</gene>
<name>A0A318EH76_9GAMM</name>
<evidence type="ECO:0000256" key="10">
    <source>
        <dbReference type="ARBA" id="ARBA00029730"/>
    </source>
</evidence>
<keyword evidence="8" id="KW-0012">Acyltransferase</keyword>
<evidence type="ECO:0000256" key="7">
    <source>
        <dbReference type="ARBA" id="ARBA00022823"/>
    </source>
</evidence>
<evidence type="ECO:0000256" key="4">
    <source>
        <dbReference type="ARBA" id="ARBA00013114"/>
    </source>
</evidence>
<keyword evidence="6 14" id="KW-0808">Transferase</keyword>
<protein>
    <recommendedName>
        <fullName evidence="5">Dihydrolipoyllysine-residue acetyltransferase component of pyruvate dehydrogenase complex</fullName>
        <ecNumber evidence="4">2.3.1.12</ecNumber>
    </recommendedName>
    <alternativeName>
        <fullName evidence="10">Dihydrolipoamide acetyltransferase component of pyruvate dehydrogenase complex</fullName>
    </alternativeName>
    <alternativeName>
        <fullName evidence="11">E2</fullName>
    </alternativeName>
</protein>
<evidence type="ECO:0000256" key="11">
    <source>
        <dbReference type="ARBA" id="ARBA00031531"/>
    </source>
</evidence>
<evidence type="ECO:0000259" key="13">
    <source>
        <dbReference type="Pfam" id="PF00198"/>
    </source>
</evidence>
<comment type="subunit">
    <text evidence="3">Forms a 24-polypeptide structural core with octahedral symmetry.</text>
</comment>
<evidence type="ECO:0000256" key="8">
    <source>
        <dbReference type="ARBA" id="ARBA00023315"/>
    </source>
</evidence>
<comment type="cofactor">
    <cofactor evidence="1">
        <name>(R)-lipoate</name>
        <dbReference type="ChEBI" id="CHEBI:83088"/>
    </cofactor>
</comment>
<evidence type="ECO:0000256" key="1">
    <source>
        <dbReference type="ARBA" id="ARBA00001938"/>
    </source>
</evidence>
<dbReference type="InterPro" id="IPR050743">
    <property type="entry name" value="2-oxoacid_DH_E2_comp"/>
</dbReference>
<keyword evidence="7" id="KW-0450">Lipoyl</keyword>
<keyword evidence="14" id="KW-0670">Pyruvate</keyword>
<dbReference type="RefSeq" id="WP_110263416.1">
    <property type="nucleotide sequence ID" value="NZ_CAKZQT010000007.1"/>
</dbReference>
<evidence type="ECO:0000313" key="14">
    <source>
        <dbReference type="EMBL" id="PXV71290.1"/>
    </source>
</evidence>
<evidence type="ECO:0000313" key="15">
    <source>
        <dbReference type="Proteomes" id="UP000248330"/>
    </source>
</evidence>
<dbReference type="EMBL" id="QICN01000001">
    <property type="protein sequence ID" value="PXV71290.1"/>
    <property type="molecule type" value="Genomic_DNA"/>
</dbReference>
<dbReference type="InterPro" id="IPR001078">
    <property type="entry name" value="2-oxoacid_DH_actylTfrase"/>
</dbReference>
<comment type="function">
    <text evidence="9">The pyruvate dehydrogenase complex catalyzes the overall conversion of pyruvate to acetyl-CoA and CO(2). It contains multiple copies of three enzymatic components: pyruvate dehydrogenase (E1), dihydrolipoamide acetyltransferase (E2) and lipoamide dehydrogenase (E3).</text>
</comment>
<dbReference type="GO" id="GO:0031405">
    <property type="term" value="F:lipoic acid binding"/>
    <property type="evidence" value="ECO:0007669"/>
    <property type="project" value="TreeGrafter"/>
</dbReference>
<dbReference type="EC" id="2.3.1.12" evidence="4"/>
<sequence>MSDKNSMLPWPADDLSSYGPVESQPVGRIQQFVGRVMHRNWSLIPHVTHHDDADITGFEQRRKAWNAANPDRKRSLLAALVKASVAALQQYPRFNSALSADGTTLTARKYFHIGIAVDVPSGLLVPSLRDCDTKSIDAINEEIARISDKARTKGLSMAEMSGGCFTLSSLGHIGGTGFTPIINAPEVAILGICRTRGQFVPDAQGQPVLRQLLPLSLSYDHRVINGADAARFVRAIADWLNAYDFSG</sequence>
<dbReference type="Gene3D" id="3.30.559.10">
    <property type="entry name" value="Chloramphenicol acetyltransferase-like domain"/>
    <property type="match status" value="1"/>
</dbReference>
<comment type="similarity">
    <text evidence="2">Belongs to the 2-oxoacid dehydrogenase family.</text>
</comment>
<dbReference type="Proteomes" id="UP000248330">
    <property type="component" value="Unassembled WGS sequence"/>
</dbReference>
<feature type="domain" description="2-oxoacid dehydrogenase acyltransferase catalytic" evidence="13">
    <location>
        <begin position="21"/>
        <end position="242"/>
    </location>
</feature>
<evidence type="ECO:0000256" key="9">
    <source>
        <dbReference type="ARBA" id="ARBA00025211"/>
    </source>
</evidence>
<dbReference type="OrthoDB" id="9805770at2"/>
<evidence type="ECO:0000256" key="3">
    <source>
        <dbReference type="ARBA" id="ARBA00011484"/>
    </source>
</evidence>
<proteinExistence type="inferred from homology"/>
<dbReference type="GO" id="GO:0006086">
    <property type="term" value="P:pyruvate decarboxylation to acetyl-CoA"/>
    <property type="evidence" value="ECO:0007669"/>
    <property type="project" value="TreeGrafter"/>
</dbReference>
<organism evidence="14 15">
    <name type="scientific">Sinimarinibacterium flocculans</name>
    <dbReference type="NCBI Taxonomy" id="985250"/>
    <lineage>
        <taxon>Bacteria</taxon>
        <taxon>Pseudomonadati</taxon>
        <taxon>Pseudomonadota</taxon>
        <taxon>Gammaproteobacteria</taxon>
        <taxon>Nevskiales</taxon>
        <taxon>Nevskiaceae</taxon>
        <taxon>Sinimarinibacterium</taxon>
    </lineage>
</organism>
<dbReference type="PANTHER" id="PTHR43178">
    <property type="entry name" value="DIHYDROLIPOAMIDE ACETYLTRANSFERASE COMPONENT OF PYRUVATE DEHYDROGENASE COMPLEX"/>
    <property type="match status" value="1"/>
</dbReference>
<evidence type="ECO:0000256" key="12">
    <source>
        <dbReference type="ARBA" id="ARBA00048370"/>
    </source>
</evidence>
<comment type="catalytic activity">
    <reaction evidence="12">
        <text>N(6)-[(R)-dihydrolipoyl]-L-lysyl-[protein] + acetyl-CoA = N(6)-[(R)-S(8)-acetyldihydrolipoyl]-L-lysyl-[protein] + CoA</text>
        <dbReference type="Rhea" id="RHEA:17017"/>
        <dbReference type="Rhea" id="RHEA-COMP:10475"/>
        <dbReference type="Rhea" id="RHEA-COMP:10478"/>
        <dbReference type="ChEBI" id="CHEBI:57287"/>
        <dbReference type="ChEBI" id="CHEBI:57288"/>
        <dbReference type="ChEBI" id="CHEBI:83100"/>
        <dbReference type="ChEBI" id="CHEBI:83111"/>
        <dbReference type="EC" id="2.3.1.12"/>
    </reaction>
</comment>
<dbReference type="SUPFAM" id="SSF52777">
    <property type="entry name" value="CoA-dependent acyltransferases"/>
    <property type="match status" value="1"/>
</dbReference>
<evidence type="ECO:0000256" key="2">
    <source>
        <dbReference type="ARBA" id="ARBA00007317"/>
    </source>
</evidence>
<keyword evidence="15" id="KW-1185">Reference proteome</keyword>
<dbReference type="FunFam" id="3.30.559.10:FF:000004">
    <property type="entry name" value="Acetyltransferase component of pyruvate dehydrogenase complex"/>
    <property type="match status" value="1"/>
</dbReference>
<dbReference type="GO" id="GO:0004742">
    <property type="term" value="F:dihydrolipoyllysine-residue acetyltransferase activity"/>
    <property type="evidence" value="ECO:0007669"/>
    <property type="project" value="UniProtKB-EC"/>
</dbReference>
<dbReference type="PANTHER" id="PTHR43178:SF2">
    <property type="entry name" value="DIHYDROLIPOYLLYSINE-RESIDUE ACETYLTRANSFERASE COMPONENT OF PYRUVATE DEHYDROGENASE COMPLEX"/>
    <property type="match status" value="1"/>
</dbReference>
<dbReference type="Pfam" id="PF00198">
    <property type="entry name" value="2-oxoacid_dh"/>
    <property type="match status" value="1"/>
</dbReference>
<dbReference type="InterPro" id="IPR023213">
    <property type="entry name" value="CAT-like_dom_sf"/>
</dbReference>
<evidence type="ECO:0000256" key="5">
    <source>
        <dbReference type="ARBA" id="ARBA00016300"/>
    </source>
</evidence>
<dbReference type="GO" id="GO:0005737">
    <property type="term" value="C:cytoplasm"/>
    <property type="evidence" value="ECO:0007669"/>
    <property type="project" value="TreeGrafter"/>
</dbReference>
<accession>A0A318EH76</accession>
<dbReference type="AlphaFoldDB" id="A0A318EH76"/>
<evidence type="ECO:0000256" key="6">
    <source>
        <dbReference type="ARBA" id="ARBA00022679"/>
    </source>
</evidence>